<gene>
    <name evidence="1" type="ORF">DUNSADRAFT_2686</name>
</gene>
<dbReference type="EMBL" id="MU069449">
    <property type="protein sequence ID" value="KAF5843074.1"/>
    <property type="molecule type" value="Genomic_DNA"/>
</dbReference>
<evidence type="ECO:0000313" key="1">
    <source>
        <dbReference type="EMBL" id="KAF5843074.1"/>
    </source>
</evidence>
<protein>
    <recommendedName>
        <fullName evidence="3">Encoded protein</fullName>
    </recommendedName>
</protein>
<name>A0ABQ7H894_DUNSA</name>
<evidence type="ECO:0000313" key="2">
    <source>
        <dbReference type="Proteomes" id="UP000815325"/>
    </source>
</evidence>
<sequence>MQCSRRDSTPSSALTCDDGIAVWPLHYITVDVQGRQGTCRRSKGAQVPPPATAHVSKQLAEEGVGHEGKCHTVCSSSLRSMNFLQRIRCTSNNWICNICQLCGANGEYS</sequence>
<evidence type="ECO:0008006" key="3">
    <source>
        <dbReference type="Google" id="ProtNLM"/>
    </source>
</evidence>
<proteinExistence type="predicted"/>
<comment type="caution">
    <text evidence="1">The sequence shown here is derived from an EMBL/GenBank/DDBJ whole genome shotgun (WGS) entry which is preliminary data.</text>
</comment>
<accession>A0ABQ7H894</accession>
<organism evidence="1 2">
    <name type="scientific">Dunaliella salina</name>
    <name type="common">Green alga</name>
    <name type="synonym">Protococcus salinus</name>
    <dbReference type="NCBI Taxonomy" id="3046"/>
    <lineage>
        <taxon>Eukaryota</taxon>
        <taxon>Viridiplantae</taxon>
        <taxon>Chlorophyta</taxon>
        <taxon>core chlorophytes</taxon>
        <taxon>Chlorophyceae</taxon>
        <taxon>CS clade</taxon>
        <taxon>Chlamydomonadales</taxon>
        <taxon>Dunaliellaceae</taxon>
        <taxon>Dunaliella</taxon>
    </lineage>
</organism>
<reference evidence="1" key="1">
    <citation type="submission" date="2017-08" db="EMBL/GenBank/DDBJ databases">
        <authorList>
            <person name="Polle J.E."/>
            <person name="Barry K."/>
            <person name="Cushman J."/>
            <person name="Schmutz J."/>
            <person name="Tran D."/>
            <person name="Hathwaick L.T."/>
            <person name="Yim W.C."/>
            <person name="Jenkins J."/>
            <person name="Mckie-Krisberg Z.M."/>
            <person name="Prochnik S."/>
            <person name="Lindquist E."/>
            <person name="Dockter R.B."/>
            <person name="Adam C."/>
            <person name="Molina H."/>
            <person name="Bunkerborg J."/>
            <person name="Jin E."/>
            <person name="Buchheim M."/>
            <person name="Magnuson J."/>
        </authorList>
    </citation>
    <scope>NUCLEOTIDE SEQUENCE</scope>
    <source>
        <strain evidence="1">CCAP 19/18</strain>
    </source>
</reference>
<dbReference type="Proteomes" id="UP000815325">
    <property type="component" value="Unassembled WGS sequence"/>
</dbReference>
<keyword evidence="2" id="KW-1185">Reference proteome</keyword>